<name>A0A1P8KLH8_9BACT</name>
<dbReference type="InterPro" id="IPR021378">
    <property type="entry name" value="DUF3010"/>
</dbReference>
<dbReference type="EMBL" id="CP019070">
    <property type="protein sequence ID" value="APW65409.1"/>
    <property type="molecule type" value="Genomic_DNA"/>
</dbReference>
<organism evidence="1 2">
    <name type="scientific">Poseidonibacter parvus</name>
    <dbReference type="NCBI Taxonomy" id="1850254"/>
    <lineage>
        <taxon>Bacteria</taxon>
        <taxon>Pseudomonadati</taxon>
        <taxon>Campylobacterota</taxon>
        <taxon>Epsilonproteobacteria</taxon>
        <taxon>Campylobacterales</taxon>
        <taxon>Arcobacteraceae</taxon>
        <taxon>Poseidonibacter</taxon>
    </lineage>
</organism>
<evidence type="ECO:0008006" key="3">
    <source>
        <dbReference type="Google" id="ProtNLM"/>
    </source>
</evidence>
<dbReference type="Pfam" id="PF11215">
    <property type="entry name" value="DUF3010"/>
    <property type="match status" value="1"/>
</dbReference>
<proteinExistence type="predicted"/>
<dbReference type="RefSeq" id="WP_076085680.1">
    <property type="nucleotide sequence ID" value="NZ_CP019070.1"/>
</dbReference>
<evidence type="ECO:0000313" key="1">
    <source>
        <dbReference type="EMBL" id="APW65409.1"/>
    </source>
</evidence>
<dbReference type="Proteomes" id="UP000186074">
    <property type="component" value="Chromosome"/>
</dbReference>
<reference evidence="1 2" key="1">
    <citation type="submission" date="2017-01" db="EMBL/GenBank/DDBJ databases">
        <title>Genome sequencing of Arcobacter sp. LPB0137.</title>
        <authorList>
            <person name="Lee G.-W."/>
            <person name="Yi H."/>
        </authorList>
    </citation>
    <scope>NUCLEOTIDE SEQUENCE [LARGE SCALE GENOMIC DNA]</scope>
    <source>
        <strain evidence="1 2">LPB0137</strain>
    </source>
</reference>
<dbReference type="KEGG" id="alp:LPB137_05880"/>
<evidence type="ECO:0000313" key="2">
    <source>
        <dbReference type="Proteomes" id="UP000186074"/>
    </source>
</evidence>
<protein>
    <recommendedName>
        <fullName evidence="3">DUF3010 domain-containing protein</fullName>
    </recommendedName>
</protein>
<dbReference type="AlphaFoldDB" id="A0A1P8KLH8"/>
<sequence length="138" mass="15911">MRVCGIELKSNYTVLTVVDFLSDDIVDYIDLKIKKITLDDDENKQSIISYLNEINSFFNNEKVEKIVIKKRSKKGAFSGGALTFKMEALIQLYPNAEVKLISPQALSSYERKNEITYPKNLKKYQEQSYLAILSILFK</sequence>
<accession>A0A1P8KLH8</accession>
<keyword evidence="2" id="KW-1185">Reference proteome</keyword>
<dbReference type="STRING" id="1850254.LPB137_05880"/>
<gene>
    <name evidence="1" type="ORF">LPB137_05880</name>
</gene>
<dbReference type="OrthoDB" id="5348642at2"/>